<reference evidence="2 3" key="1">
    <citation type="submission" date="2018-06" db="EMBL/GenBank/DDBJ databases">
        <authorList>
            <consortium name="Pathogen Informatics"/>
            <person name="Doyle S."/>
        </authorList>
    </citation>
    <scope>NUCLEOTIDE SEQUENCE [LARGE SCALE GENOMIC DNA]</scope>
    <source>
        <strain evidence="2 3">NCTC13163</strain>
    </source>
</reference>
<gene>
    <name evidence="2" type="ORF">NCTC13163_00783</name>
</gene>
<dbReference type="InterPro" id="IPR021359">
    <property type="entry name" value="DUF2812"/>
</dbReference>
<accession>A0A377FSH4</accession>
<dbReference type="OrthoDB" id="8757095at2"/>
<evidence type="ECO:0000313" key="2">
    <source>
        <dbReference type="EMBL" id="STO07436.1"/>
    </source>
</evidence>
<dbReference type="AlphaFoldDB" id="A0A377FSH4"/>
<dbReference type="EMBL" id="UGGP01000001">
    <property type="protein sequence ID" value="STO07436.1"/>
    <property type="molecule type" value="Genomic_DNA"/>
</dbReference>
<organism evidence="2 3">
    <name type="scientific">Exiguobacterium aurantiacum</name>
    <dbReference type="NCBI Taxonomy" id="33987"/>
    <lineage>
        <taxon>Bacteria</taxon>
        <taxon>Bacillati</taxon>
        <taxon>Bacillota</taxon>
        <taxon>Bacilli</taxon>
        <taxon>Bacillales</taxon>
        <taxon>Bacillales Family XII. Incertae Sedis</taxon>
        <taxon>Exiguobacterium</taxon>
    </lineage>
</organism>
<name>A0A377FSH4_9BACL</name>
<keyword evidence="1" id="KW-0812">Transmembrane</keyword>
<protein>
    <submittedName>
        <fullName evidence="2">Protein of uncharacterized function (DUF2812)</fullName>
    </submittedName>
</protein>
<evidence type="ECO:0000313" key="3">
    <source>
        <dbReference type="Proteomes" id="UP000254060"/>
    </source>
</evidence>
<dbReference type="STRING" id="1397694.GCA_000702585_01297"/>
<dbReference type="RefSeq" id="WP_024370547.1">
    <property type="nucleotide sequence ID" value="NZ_UGGP01000001.1"/>
</dbReference>
<keyword evidence="1" id="KW-0472">Membrane</keyword>
<feature type="transmembrane region" description="Helical" evidence="1">
    <location>
        <begin position="139"/>
        <end position="156"/>
    </location>
</feature>
<sequence>MKTKTVYRVYVDYEKEEQWLNEMAAQGWLLERFKIGRYVFSKGEPGTYMYRIELLEELPNHTRSKAYLEFLDEMGIEVVDTSFRWIFLRKRTEDGPFHLYSDFDSMIAKTNRVLQLYQVVLLVNIIAVCINVISPFAVWVIWPNIALAAFIAYLIQRQTQKLRTLKGLREISEQD</sequence>
<keyword evidence="1" id="KW-1133">Transmembrane helix</keyword>
<proteinExistence type="predicted"/>
<dbReference type="Proteomes" id="UP000254060">
    <property type="component" value="Unassembled WGS sequence"/>
</dbReference>
<evidence type="ECO:0000256" key="1">
    <source>
        <dbReference type="SAM" id="Phobius"/>
    </source>
</evidence>
<dbReference type="Pfam" id="PF11193">
    <property type="entry name" value="DUF2812"/>
    <property type="match status" value="1"/>
</dbReference>
<feature type="transmembrane region" description="Helical" evidence="1">
    <location>
        <begin position="116"/>
        <end position="133"/>
    </location>
</feature>